<organism evidence="1 2">
    <name type="scientific">Mesorhizobium jarvisii</name>
    <dbReference type="NCBI Taxonomy" id="1777867"/>
    <lineage>
        <taxon>Bacteria</taxon>
        <taxon>Pseudomonadati</taxon>
        <taxon>Pseudomonadota</taxon>
        <taxon>Alphaproteobacteria</taxon>
        <taxon>Hyphomicrobiales</taxon>
        <taxon>Phyllobacteriaceae</taxon>
        <taxon>Mesorhizobium</taxon>
    </lineage>
</organism>
<name>A0A6M7TG38_9HYPH</name>
<keyword evidence="2" id="KW-1185">Reference proteome</keyword>
<dbReference type="Proteomes" id="UP000275530">
    <property type="component" value="Unassembled WGS sequence"/>
</dbReference>
<proteinExistence type="predicted"/>
<gene>
    <name evidence="1" type="ORF">D3242_31515</name>
</gene>
<sequence>MENIRSLKTEADYDWAIVEITRYFDNEPEVGSLDGDRFDVLATLIETYENKRYLIEASDPDDGSRPAGFKDSL</sequence>
<evidence type="ECO:0000313" key="1">
    <source>
        <dbReference type="EMBL" id="RJT28710.1"/>
    </source>
</evidence>
<evidence type="ECO:0000313" key="2">
    <source>
        <dbReference type="Proteomes" id="UP000275530"/>
    </source>
</evidence>
<reference evidence="1 2" key="1">
    <citation type="submission" date="2018-09" db="EMBL/GenBank/DDBJ databases">
        <title>Mesorhizobium carmichaelinearum sp. nov. isolated from Carmichaelinea spp. root nodules in New Zealand.</title>
        <authorList>
            <person name="De Meyer S.E."/>
        </authorList>
    </citation>
    <scope>NUCLEOTIDE SEQUENCE [LARGE SCALE GENOMIC DNA]</scope>
    <source>
        <strain evidence="1 2">LMG 28313</strain>
    </source>
</reference>
<comment type="caution">
    <text evidence="1">The sequence shown here is derived from an EMBL/GenBank/DDBJ whole genome shotgun (WGS) entry which is preliminary data.</text>
</comment>
<accession>A0A6M7TG38</accession>
<dbReference type="RefSeq" id="WP_019859360.1">
    <property type="nucleotide sequence ID" value="NZ_CP033507.1"/>
</dbReference>
<dbReference type="EMBL" id="QZXA01000019">
    <property type="protein sequence ID" value="RJT28710.1"/>
    <property type="molecule type" value="Genomic_DNA"/>
</dbReference>
<dbReference type="AlphaFoldDB" id="A0A6M7TG38"/>
<protein>
    <submittedName>
        <fullName evidence="1">Transcriptional regulator</fullName>
    </submittedName>
</protein>